<dbReference type="AlphaFoldDB" id="A0A5Q4YYR4"/>
<name>A0A5Q4YYR4_9BURK</name>
<gene>
    <name evidence="1" type="ORF">PDMSB3_3200</name>
</gene>
<dbReference type="KEGG" id="pdio:PDMSB3_3200.1"/>
<evidence type="ECO:0000313" key="1">
    <source>
        <dbReference type="EMBL" id="VVD34484.1"/>
    </source>
</evidence>
<evidence type="ECO:0000313" key="2">
    <source>
        <dbReference type="Proteomes" id="UP000325811"/>
    </source>
</evidence>
<accession>A0A5Q4YYR4</accession>
<reference evidence="1 2" key="1">
    <citation type="submission" date="2019-08" db="EMBL/GenBank/DDBJ databases">
        <authorList>
            <person name="Herpell B J."/>
        </authorList>
    </citation>
    <scope>NUCLEOTIDE SEQUENCE [LARGE SCALE GENOMIC DNA]</scope>
    <source>
        <strain evidence="2">Msb3</strain>
    </source>
</reference>
<proteinExistence type="predicted"/>
<protein>
    <submittedName>
        <fullName evidence="1">Uncharacterized protein</fullName>
    </submittedName>
</protein>
<dbReference type="Proteomes" id="UP000325811">
    <property type="component" value="Chromosome II"/>
</dbReference>
<sequence length="223" mass="25094">MAFRADESARAGLASVLDYLVPRAQYLDEDGRARSRETLLDLADSLGPVVESYPSWHPLVRNYKDHRSPATRPGPECGYHGLDHTRYFVNGFITCPYTDGQEVLDSVNALPYHPIAQITAERLDVKLYNPSCTPILVRCVWEKPLNPDGTIPLSIAAPLLLEKELPCVWRAQVAETWESMRPYFLGRPHGSRSSLFINQEAGQALKKIWEALIWTGMFGPIMV</sequence>
<dbReference type="EMBL" id="LR699554">
    <property type="protein sequence ID" value="VVD34484.1"/>
    <property type="molecule type" value="Genomic_DNA"/>
</dbReference>
<keyword evidence="2" id="KW-1185">Reference proteome</keyword>
<organism evidence="1 2">
    <name type="scientific">Paraburkholderia dioscoreae</name>
    <dbReference type="NCBI Taxonomy" id="2604047"/>
    <lineage>
        <taxon>Bacteria</taxon>
        <taxon>Pseudomonadati</taxon>
        <taxon>Pseudomonadota</taxon>
        <taxon>Betaproteobacteria</taxon>
        <taxon>Burkholderiales</taxon>
        <taxon>Burkholderiaceae</taxon>
        <taxon>Paraburkholderia</taxon>
    </lineage>
</organism>